<evidence type="ECO:0000256" key="3">
    <source>
        <dbReference type="ARBA" id="ARBA00022989"/>
    </source>
</evidence>
<reference evidence="13 16" key="2">
    <citation type="submission" date="2018-06" db="EMBL/GenBank/DDBJ databases">
        <authorList>
            <consortium name="GenomeTrakr: Next Generation Sequencing Network for Food Pathogen Tracability"/>
        </authorList>
    </citation>
    <scope>NUCLEOTIDE SEQUENCE [LARGE SCALE GENOMIC DNA]</scope>
    <source>
        <strain evidence="8 16">CFSAN063727</strain>
        <strain evidence="7 13">FDA00007096</strain>
        <strain evidence="9 15">LS1344</strain>
    </source>
</reference>
<dbReference type="InterPro" id="IPR051328">
    <property type="entry name" value="T7SS_ABC-Transporter"/>
</dbReference>
<evidence type="ECO:0000313" key="8">
    <source>
        <dbReference type="EMBL" id="EAG4463461.1"/>
    </source>
</evidence>
<comment type="subcellular location">
    <subcellularLocation>
        <location evidence="1">Membrane</location>
        <topology evidence="1">Multi-pass membrane protein</topology>
    </subcellularLocation>
</comment>
<keyword evidence="4 5" id="KW-0472">Membrane</keyword>
<organism evidence="7 13">
    <name type="scientific">Listeria monocytogenes</name>
    <dbReference type="NCBI Taxonomy" id="1639"/>
    <lineage>
        <taxon>Bacteria</taxon>
        <taxon>Bacillati</taxon>
        <taxon>Bacillota</taxon>
        <taxon>Bacilli</taxon>
        <taxon>Bacillales</taxon>
        <taxon>Listeriaceae</taxon>
        <taxon>Listeria</taxon>
    </lineage>
</organism>
<dbReference type="PANTHER" id="PTHR43077:SF5">
    <property type="entry name" value="PHAGE INFECTION PROTEIN"/>
    <property type="match status" value="1"/>
</dbReference>
<comment type="caution">
    <text evidence="7">The sequence shown here is derived from an EMBL/GenBank/DDBJ whole genome shotgun (WGS) entry which is preliminary data.</text>
</comment>
<dbReference type="NCBIfam" id="TIGR03057">
    <property type="entry name" value="xxxLxxG_by_4"/>
    <property type="match status" value="12"/>
</dbReference>
<dbReference type="NCBIfam" id="TIGR03061">
    <property type="entry name" value="pip_yhgE_Nterm"/>
    <property type="match status" value="1"/>
</dbReference>
<dbReference type="Proteomes" id="UP000528151">
    <property type="component" value="Unassembled WGS sequence"/>
</dbReference>
<dbReference type="InterPro" id="IPR017501">
    <property type="entry name" value="Phage_infect_YhgE_C"/>
</dbReference>
<dbReference type="EMBL" id="AABBZO010000021">
    <property type="protein sequence ID" value="EAG4463461.1"/>
    <property type="molecule type" value="Genomic_DNA"/>
</dbReference>
<evidence type="ECO:0000259" key="6">
    <source>
        <dbReference type="Pfam" id="PF12698"/>
    </source>
</evidence>
<evidence type="ECO:0000313" key="15">
    <source>
        <dbReference type="Proteomes" id="UP000527632"/>
    </source>
</evidence>
<dbReference type="Gene3D" id="3.40.1710.10">
    <property type="entry name" value="abc type-2 transporter like domain"/>
    <property type="match status" value="1"/>
</dbReference>
<dbReference type="EMBL" id="QXLS01000004">
    <property type="protein sequence ID" value="RKA07447.1"/>
    <property type="molecule type" value="Genomic_DNA"/>
</dbReference>
<feature type="transmembrane region" description="Helical" evidence="5">
    <location>
        <begin position="879"/>
        <end position="900"/>
    </location>
</feature>
<proteinExistence type="predicted"/>
<dbReference type="Proteomes" id="UP000489121">
    <property type="component" value="Unassembled WGS sequence"/>
</dbReference>
<feature type="transmembrane region" description="Helical" evidence="5">
    <location>
        <begin position="726"/>
        <end position="745"/>
    </location>
</feature>
<feature type="transmembrane region" description="Helical" evidence="5">
    <location>
        <begin position="766"/>
        <end position="788"/>
    </location>
</feature>
<dbReference type="Pfam" id="PF12698">
    <property type="entry name" value="ABC2_membrane_3"/>
    <property type="match status" value="2"/>
</dbReference>
<evidence type="ECO:0000256" key="5">
    <source>
        <dbReference type="SAM" id="Phobius"/>
    </source>
</evidence>
<evidence type="ECO:0000313" key="16">
    <source>
        <dbReference type="Proteomes" id="UP000528151"/>
    </source>
</evidence>
<dbReference type="Gene3D" id="1.10.287.950">
    <property type="entry name" value="Methyl-accepting chemotaxis protein"/>
    <property type="match status" value="2"/>
</dbReference>
<dbReference type="Proteomes" id="UP000365297">
    <property type="component" value="Unassembled WGS sequence"/>
</dbReference>
<dbReference type="KEGG" id="lmok:CQ02_11900"/>
<accession>A0A0B8R0T7</accession>
<sequence length="927" mass="97233">MDMVKNEWKKLFKNKILLLSFVVILFIPLLYASFFLKSVWDPYGKTGDLPVAVVNNDKPVDYNGQTMDVGDQLVTKLKSNKELDWNFLSKEDAEQGLKDGKYYMIVTIPKDFSKNAASVLDKDPKKMELSYKTNGSLNYLGQVVSEQGAKQLKSEVSAEVTKSYAEAIFDKIKESGEGFAQAADGSGKIKDGLVKSQEGNKTISTNLKTLADSSLTFKDGANTLEVGLKTYTDGVNTAAAGGDKLNDGVSTLAAGVGPLKDGVAALDGGATKLASGVSTYTSGVDTLAGGINQAYTGSTALSDGLNKMNGSVPTLASGITQLNNGQKSLATGLDSLVDGSNKLSAGLKELDGNLTDKQGKIAQLKQGMNDLQQGIDQLNKSVNGEDAALAKQLAALQKSLGDLQNGLTFIKSNANFDAEAIKSKINATAGVSAEDKQKIIDAIQADLDKETQKSATQVATVEQLQSGLSGLDLAAIQTQVTELQTGVAKISAGYQAVHGGTNEAFNSIHQAINGSGSQTLLGGANQLTAGLKSAQAGNAKLVAGTNQLNNQVPTLTSGVGQLAAGSANMENGLSQLNDGGNQLASNSGALRSGATELQGGTNQLAAKVPTLAGGVNQLQAGSSQLAGGLNQLSANSPKLVSGVGQLADGSSKIADGSSKLANGSFQLGDGLTKLTDGSTELTDKLADGAQQVKDTKATDKTFNMIAAPTKLAHNEYTHVSNYGHALAPYVLSLALYVGALVFNFIMPIRRVSMEGQPAYKWWLSKLSLGFVAAVAMALLEGGIMIALGLRPDSIVEFFGTAIITALAYMFLIMLLAMTFDNPGRFIAMVLLIVQLAGSGGTFPMPLTGWFFNLIHPFLPMTYSIYAFRESLAAGMGPNVYSMSMLVLTIIMIACVGLLYLSMSHLKKRHDAHESALDDNQKLMALEN</sequence>
<dbReference type="Proteomes" id="UP000272537">
    <property type="component" value="Unassembled WGS sequence"/>
</dbReference>
<dbReference type="InterPro" id="IPR023908">
    <property type="entry name" value="xxxLxxG_rpt"/>
</dbReference>
<feature type="domain" description="ABC-2 type transporter transmembrane" evidence="6">
    <location>
        <begin position="686"/>
        <end position="900"/>
    </location>
</feature>
<dbReference type="RefSeq" id="WP_010959033.1">
    <property type="nucleotide sequence ID" value="NC_021825.2"/>
</dbReference>
<dbReference type="GO" id="GO:0140359">
    <property type="term" value="F:ABC-type transporter activity"/>
    <property type="evidence" value="ECO:0007669"/>
    <property type="project" value="InterPro"/>
</dbReference>
<dbReference type="GO" id="GO:0016020">
    <property type="term" value="C:membrane"/>
    <property type="evidence" value="ECO:0007669"/>
    <property type="project" value="UniProtKB-SubCell"/>
</dbReference>
<keyword evidence="2 5" id="KW-0812">Transmembrane</keyword>
<dbReference type="EMBL" id="AABGUK010000002">
    <property type="protein sequence ID" value="EAH4241966.1"/>
    <property type="molecule type" value="Genomic_DNA"/>
</dbReference>
<evidence type="ECO:0000313" key="14">
    <source>
        <dbReference type="Proteomes" id="UP000489121"/>
    </source>
</evidence>
<feature type="transmembrane region" description="Helical" evidence="5">
    <location>
        <begin position="828"/>
        <end position="851"/>
    </location>
</feature>
<dbReference type="InterPro" id="IPR013525">
    <property type="entry name" value="ABC2_TM"/>
</dbReference>
<dbReference type="Proteomes" id="UP000527632">
    <property type="component" value="Unassembled WGS sequence"/>
</dbReference>
<dbReference type="NCBIfam" id="TIGR03062">
    <property type="entry name" value="pip_yhgE_Cterm"/>
    <property type="match status" value="1"/>
</dbReference>
<evidence type="ECO:0000313" key="9">
    <source>
        <dbReference type="EMBL" id="EAH4241966.1"/>
    </source>
</evidence>
<evidence type="ECO:0000313" key="13">
    <source>
        <dbReference type="Proteomes" id="UP000365297"/>
    </source>
</evidence>
<dbReference type="EMBL" id="AALGDA010000070">
    <property type="protein sequence ID" value="ECY9784102.1"/>
    <property type="molecule type" value="Genomic_DNA"/>
</dbReference>
<evidence type="ECO:0000256" key="4">
    <source>
        <dbReference type="ARBA" id="ARBA00023136"/>
    </source>
</evidence>
<keyword evidence="3 5" id="KW-1133">Transmembrane helix</keyword>
<name>A0A0B8R0T7_LISMN</name>
<dbReference type="PANTHER" id="PTHR43077">
    <property type="entry name" value="TRANSPORT PERMEASE YVFS-RELATED"/>
    <property type="match status" value="1"/>
</dbReference>
<evidence type="ECO:0000313" key="12">
    <source>
        <dbReference type="Proteomes" id="UP000272537"/>
    </source>
</evidence>
<reference evidence="10 14" key="3">
    <citation type="submission" date="2019-09" db="EMBL/GenBank/DDBJ databases">
        <authorList>
            <consortium name="PulseNet: The National Subtyping Network for Foodborne Disease Surveillance"/>
            <person name="Tarr C.L."/>
            <person name="Trees E."/>
            <person name="Katz L.S."/>
            <person name="Carleton-Romer H.A."/>
            <person name="Stroika S."/>
            <person name="Kucerova Z."/>
            <person name="Roache K.F."/>
            <person name="Sabol A.L."/>
            <person name="Besser J."/>
            <person name="Gerner-Smidt P."/>
        </authorList>
    </citation>
    <scope>NUCLEOTIDE SEQUENCE [LARGE SCALE GENOMIC DNA]</scope>
    <source>
        <strain evidence="10 14">PNUSAL005692</strain>
    </source>
</reference>
<dbReference type="EMBL" id="AAAIXK010000009">
    <property type="protein sequence ID" value="EAC5551762.1"/>
    <property type="molecule type" value="Genomic_DNA"/>
</dbReference>
<protein>
    <submittedName>
        <fullName evidence="11">ESAT-6 secretion accessory factor EsaA</fullName>
    </submittedName>
    <submittedName>
        <fullName evidence="7">YhgE/Pip domain-containing protein</fullName>
    </submittedName>
</protein>
<feature type="transmembrane region" description="Helical" evidence="5">
    <location>
        <begin position="794"/>
        <end position="816"/>
    </location>
</feature>
<reference evidence="11 12" key="1">
    <citation type="journal article" date="2018" name="BMC Genomics">
        <title>Genes significantly associated with lineage II food isolates of Listeria monocytogenes.</title>
        <authorList>
            <person name="Pirone-Davies C."/>
            <person name="Chen Y."/>
            <person name="Pightling A."/>
            <person name="Ryan G."/>
            <person name="Wang Y."/>
            <person name="Yao K."/>
            <person name="Hoffmann M."/>
            <person name="Allard M.W."/>
        </authorList>
    </citation>
    <scope>NUCLEOTIDE SEQUENCE [LARGE SCALE GENOMIC DNA]</scope>
    <source>
        <strain evidence="11 12">PNUSAL000550</strain>
    </source>
</reference>
<dbReference type="SUPFAM" id="SSF101967">
    <property type="entry name" value="Adhesin YadA, collagen-binding domain"/>
    <property type="match status" value="2"/>
</dbReference>
<evidence type="ECO:0000313" key="7">
    <source>
        <dbReference type="EMBL" id="EAC5551762.1"/>
    </source>
</evidence>
<evidence type="ECO:0000313" key="10">
    <source>
        <dbReference type="EMBL" id="ECY9784102.1"/>
    </source>
</evidence>
<dbReference type="InterPro" id="IPR011049">
    <property type="entry name" value="Serralysin-like_metalloprot_C"/>
</dbReference>
<evidence type="ECO:0000256" key="2">
    <source>
        <dbReference type="ARBA" id="ARBA00022692"/>
    </source>
</evidence>
<gene>
    <name evidence="11" type="primary">esaa_2</name>
    <name evidence="7" type="ORF">ARY78_15120</name>
    <name evidence="8" type="ORF">CA369_14250</name>
    <name evidence="11" type="ORF">DYZ80_01816</name>
    <name evidence="9" type="ORF">E5F58_08085</name>
    <name evidence="10" type="ORF">F6515_14005</name>
</gene>
<feature type="domain" description="ABC-2 type transporter transmembrane" evidence="6">
    <location>
        <begin position="21"/>
        <end position="167"/>
    </location>
</feature>
<evidence type="ECO:0000256" key="1">
    <source>
        <dbReference type="ARBA" id="ARBA00004141"/>
    </source>
</evidence>
<dbReference type="InterPro" id="IPR017500">
    <property type="entry name" value="Phage_infect_YhgE_N"/>
</dbReference>
<evidence type="ECO:0000313" key="11">
    <source>
        <dbReference type="EMBL" id="RKA07447.1"/>
    </source>
</evidence>
<dbReference type="AlphaFoldDB" id="A0A0B8R0T7"/>